<dbReference type="PANTHER" id="PTHR23509">
    <property type="entry name" value="PA-PL1 PHOSPHOLIPASE FAMILY"/>
    <property type="match status" value="1"/>
</dbReference>
<keyword evidence="3" id="KW-1185">Reference proteome</keyword>
<dbReference type="STRING" id="45354.A0A1L0FSZ8"/>
<dbReference type="InterPro" id="IPR057826">
    <property type="entry name" value="WWE_C20G8.02"/>
</dbReference>
<proteinExistence type="predicted"/>
<evidence type="ECO:0000313" key="2">
    <source>
        <dbReference type="EMBL" id="SGZ47271.1"/>
    </source>
</evidence>
<dbReference type="Proteomes" id="UP000182334">
    <property type="component" value="Chromosome I"/>
</dbReference>
<dbReference type="SUPFAM" id="SSF53474">
    <property type="entry name" value="alpha/beta-Hydrolases"/>
    <property type="match status" value="1"/>
</dbReference>
<dbReference type="GO" id="GO:0004620">
    <property type="term" value="F:phospholipase activity"/>
    <property type="evidence" value="ECO:0007669"/>
    <property type="project" value="TreeGrafter"/>
</dbReference>
<dbReference type="PROSITE" id="PS51043">
    <property type="entry name" value="DDHD"/>
    <property type="match status" value="1"/>
</dbReference>
<dbReference type="GO" id="GO:0005737">
    <property type="term" value="C:cytoplasm"/>
    <property type="evidence" value="ECO:0007669"/>
    <property type="project" value="TreeGrafter"/>
</dbReference>
<dbReference type="Pfam" id="PF23463">
    <property type="entry name" value="WWE_2"/>
    <property type="match status" value="1"/>
</dbReference>
<feature type="domain" description="DDHD" evidence="1">
    <location>
        <begin position="497"/>
        <end position="711"/>
    </location>
</feature>
<accession>A0A1L0FSZ8</accession>
<gene>
    <name evidence="2" type="ORF">SAMEA4029010_CIC11G00000005819</name>
</gene>
<evidence type="ECO:0000259" key="1">
    <source>
        <dbReference type="PROSITE" id="PS51043"/>
    </source>
</evidence>
<name>A0A1L0FSZ8_9ASCO</name>
<sequence length="726" mass="82039">MSPILRKFSSLSCQILFIRQASLRSIKPKWFHSTDVPISKPEWFDYAPDKEPEKFVPFSDYDGARLEDAFKRNKGKVDVKEDRLFLVDLDSMQLAPVYWKGPIYEVRRGTWFTSDGMPLSEEITQKVEAGYQKVNPGALEPQELNFAAEFAKSPKDTVRRFEKQVKEKTRNDAIDIDLELDVIDLGNGNAVVYFDDSHGAMFPSDFGMFQLNVIRSLQPQLGSLLSVVPIQRGYTKGMDSSIIDDVKSVQVPSLSEIFLNEVLRVFAKDNSKSSPELDNDSPEELLQNVLEADYEQGVEARTSKREVDHLVLCIHGIGQILGYKYESVNFTHSVNVLRNTMREVYKNEKKYHKLAYGENADEKDEDYMNNNRIQVLPISWRQEVSFHPRKPFSVMDSDVERRLPSLSEINVDGLTSLREVVGDVLLDILLYYEPRYMKQIMKAVVTEINSVYKLYMEKNPQFNGKIHVLGHSLGSAIAFDLLAYQQEIKDDSNEYQLAFDVENLFCVGSPVGVFKLLQQKNIASRADVGVDFDSTDLTAHVSSPKCKNLYNVFHPCDPVGYRMEPLVNPKFANFRAEGVPFAMEGFNTQVQSLTSIGDELTDRISQASSWFKSDATKAVSKAAPGKEDALRDVIYSLTSARGNKGSGGKSKSQNFGNEDLKQLYNLNSTGRIDYSLPMGVFSIALVSALSAHVSYFEDEETAGFVMKEILTGSQEPPMEKKVQLYK</sequence>
<dbReference type="SMART" id="SM01127">
    <property type="entry name" value="DDHD"/>
    <property type="match status" value="1"/>
</dbReference>
<dbReference type="EMBL" id="LT635756">
    <property type="protein sequence ID" value="SGZ47271.1"/>
    <property type="molecule type" value="Genomic_DNA"/>
</dbReference>
<dbReference type="OrthoDB" id="69269at2759"/>
<dbReference type="Pfam" id="PF23465">
    <property type="entry name" value="DUF7131"/>
    <property type="match status" value="1"/>
</dbReference>
<protein>
    <submittedName>
        <fullName evidence="2">CIC11C00000005819</fullName>
    </submittedName>
</protein>
<dbReference type="GO" id="GO:0046872">
    <property type="term" value="F:metal ion binding"/>
    <property type="evidence" value="ECO:0007669"/>
    <property type="project" value="InterPro"/>
</dbReference>
<organism evidence="2 3">
    <name type="scientific">Sungouiella intermedia</name>
    <dbReference type="NCBI Taxonomy" id="45354"/>
    <lineage>
        <taxon>Eukaryota</taxon>
        <taxon>Fungi</taxon>
        <taxon>Dikarya</taxon>
        <taxon>Ascomycota</taxon>
        <taxon>Saccharomycotina</taxon>
        <taxon>Pichiomycetes</taxon>
        <taxon>Metschnikowiaceae</taxon>
        <taxon>Sungouiella</taxon>
    </lineage>
</organism>
<dbReference type="InterPro" id="IPR029058">
    <property type="entry name" value="AB_hydrolase_fold"/>
</dbReference>
<dbReference type="PANTHER" id="PTHR23509:SF10">
    <property type="entry name" value="LD21067P"/>
    <property type="match status" value="1"/>
</dbReference>
<dbReference type="InterPro" id="IPR058055">
    <property type="entry name" value="PA-PLA1"/>
</dbReference>
<evidence type="ECO:0000313" key="3">
    <source>
        <dbReference type="Proteomes" id="UP000182334"/>
    </source>
</evidence>
<dbReference type="Pfam" id="PF02862">
    <property type="entry name" value="DDHD"/>
    <property type="match status" value="1"/>
</dbReference>
<dbReference type="InterPro" id="IPR055555">
    <property type="entry name" value="PA-PLA1_DUF7131"/>
</dbReference>
<reference evidence="2 3" key="1">
    <citation type="submission" date="2016-10" db="EMBL/GenBank/DDBJ databases">
        <authorList>
            <person name="de Groot N.N."/>
        </authorList>
    </citation>
    <scope>NUCLEOTIDE SEQUENCE [LARGE SCALE GENOMIC DNA]</scope>
    <source>
        <strain evidence="2 3">CBS 141442</strain>
    </source>
</reference>
<dbReference type="InterPro" id="IPR004177">
    <property type="entry name" value="DDHD_dom"/>
</dbReference>
<dbReference type="AlphaFoldDB" id="A0A1L0FSZ8"/>